<dbReference type="Proteomes" id="UP000007264">
    <property type="component" value="Unassembled WGS sequence"/>
</dbReference>
<dbReference type="GeneID" id="17036739"/>
<accession>I0YJR8</accession>
<reference evidence="2 3" key="1">
    <citation type="journal article" date="2012" name="Genome Biol.">
        <title>The genome of the polar eukaryotic microalga coccomyxa subellipsoidea reveals traits of cold adaptation.</title>
        <authorList>
            <person name="Blanc G."/>
            <person name="Agarkova I."/>
            <person name="Grimwood J."/>
            <person name="Kuo A."/>
            <person name="Brueggeman A."/>
            <person name="Dunigan D."/>
            <person name="Gurnon J."/>
            <person name="Ladunga I."/>
            <person name="Lindquist E."/>
            <person name="Lucas S."/>
            <person name="Pangilinan J."/>
            <person name="Proschold T."/>
            <person name="Salamov A."/>
            <person name="Schmutz J."/>
            <person name="Weeks D."/>
            <person name="Yamada T."/>
            <person name="Claverie J.M."/>
            <person name="Grigoriev I."/>
            <person name="Van Etten J."/>
            <person name="Lomsadze A."/>
            <person name="Borodovsky M."/>
        </authorList>
    </citation>
    <scope>NUCLEOTIDE SEQUENCE [LARGE SCALE GENOMIC DNA]</scope>
    <source>
        <strain evidence="2 3">C-169</strain>
    </source>
</reference>
<proteinExistence type="predicted"/>
<dbReference type="RefSeq" id="XP_005643181.1">
    <property type="nucleotide sequence ID" value="XM_005643124.1"/>
</dbReference>
<dbReference type="PANTHER" id="PTHR37834:SF2">
    <property type="entry name" value="ESTERASE, SGNH HYDROLASE-TYPE"/>
    <property type="match status" value="1"/>
</dbReference>
<protein>
    <recommendedName>
        <fullName evidence="1">SGNH hydrolase-type esterase domain-containing protein</fullName>
    </recommendedName>
</protein>
<dbReference type="Pfam" id="PF13472">
    <property type="entry name" value="Lipase_GDSL_2"/>
    <property type="match status" value="1"/>
</dbReference>
<evidence type="ECO:0000313" key="2">
    <source>
        <dbReference type="EMBL" id="EIE18637.1"/>
    </source>
</evidence>
<evidence type="ECO:0000313" key="3">
    <source>
        <dbReference type="Proteomes" id="UP000007264"/>
    </source>
</evidence>
<dbReference type="KEGG" id="csl:COCSUDRAFT_45133"/>
<dbReference type="SUPFAM" id="SSF52266">
    <property type="entry name" value="SGNH hydrolase"/>
    <property type="match status" value="1"/>
</dbReference>
<dbReference type="PANTHER" id="PTHR37834">
    <property type="entry name" value="GDSL-LIKE LIPASE/ACYLHYDROLASE DOMAIN PROTEIN (AFU_ORTHOLOGUE AFUA_2G00620)"/>
    <property type="match status" value="1"/>
</dbReference>
<dbReference type="InterPro" id="IPR013830">
    <property type="entry name" value="SGNH_hydro"/>
</dbReference>
<dbReference type="EMBL" id="AGSI01000022">
    <property type="protein sequence ID" value="EIE18637.1"/>
    <property type="molecule type" value="Genomic_DNA"/>
</dbReference>
<keyword evidence="3" id="KW-1185">Reference proteome</keyword>
<dbReference type="InterPro" id="IPR036514">
    <property type="entry name" value="SGNH_hydro_sf"/>
</dbReference>
<dbReference type="AlphaFoldDB" id="I0YJR8"/>
<feature type="domain" description="SGNH hydrolase-type esterase" evidence="1">
    <location>
        <begin position="86"/>
        <end position="245"/>
    </location>
</feature>
<dbReference type="OrthoDB" id="508063at2759"/>
<comment type="caution">
    <text evidence="2">The sequence shown here is derived from an EMBL/GenBank/DDBJ whole genome shotgun (WGS) entry which is preliminary data.</text>
</comment>
<dbReference type="STRING" id="574566.I0YJR8"/>
<name>I0YJR8_COCSC</name>
<gene>
    <name evidence="2" type="ORF">COCSUDRAFT_45133</name>
</gene>
<dbReference type="eggNOG" id="ENOG502S9H7">
    <property type="taxonomic scope" value="Eukaryota"/>
</dbReference>
<evidence type="ECO:0000259" key="1">
    <source>
        <dbReference type="Pfam" id="PF13472"/>
    </source>
</evidence>
<organism evidence="2 3">
    <name type="scientific">Coccomyxa subellipsoidea (strain C-169)</name>
    <name type="common">Green microalga</name>
    <dbReference type="NCBI Taxonomy" id="574566"/>
    <lineage>
        <taxon>Eukaryota</taxon>
        <taxon>Viridiplantae</taxon>
        <taxon>Chlorophyta</taxon>
        <taxon>core chlorophytes</taxon>
        <taxon>Trebouxiophyceae</taxon>
        <taxon>Trebouxiophyceae incertae sedis</taxon>
        <taxon>Coccomyxaceae</taxon>
        <taxon>Coccomyxa</taxon>
        <taxon>Coccomyxa subellipsoidea</taxon>
    </lineage>
</organism>
<sequence length="312" mass="33086">MSSTSETGSSQFELRVDSKLVESATINSTTSRNVSVPIMGQGSHLLVVTKITEALFGEARLDNVFLDGPRFEDRGNGMSNRRMEIIGASVVNGFGDLGQSLGCEPAFRAEDSVLAFGPLAANHFGARFAHIAWAGAGILPTNANKGTPSIPQLYNRTLPRDPSSNWDHATFVPQVVVLDAGGNDFNTGNAPAGWNAAYKNFLLQIRANAPEADVIVIGFPEAVLSGYKTAAAQRAFNGNVTVAIGDLKDAGFGRLHYLTVPSSVKTEGTGCQGHPTSETHSHIAEFLQDYIGNLTGWTPVAAQGSSTFIFNN</sequence>
<dbReference type="Gene3D" id="3.40.50.1110">
    <property type="entry name" value="SGNH hydrolase"/>
    <property type="match status" value="1"/>
</dbReference>
<dbReference type="InterPro" id="IPR052762">
    <property type="entry name" value="PCW_deacetylase/CE"/>
</dbReference>